<dbReference type="Pfam" id="PF14111">
    <property type="entry name" value="DUF4283"/>
    <property type="match status" value="1"/>
</dbReference>
<organism evidence="3">
    <name type="scientific">Sesamum radiatum</name>
    <name type="common">Black benniseed</name>
    <dbReference type="NCBI Taxonomy" id="300843"/>
    <lineage>
        <taxon>Eukaryota</taxon>
        <taxon>Viridiplantae</taxon>
        <taxon>Streptophyta</taxon>
        <taxon>Embryophyta</taxon>
        <taxon>Tracheophyta</taxon>
        <taxon>Spermatophyta</taxon>
        <taxon>Magnoliopsida</taxon>
        <taxon>eudicotyledons</taxon>
        <taxon>Gunneridae</taxon>
        <taxon>Pentapetalae</taxon>
        <taxon>asterids</taxon>
        <taxon>lamiids</taxon>
        <taxon>Lamiales</taxon>
        <taxon>Pedaliaceae</taxon>
        <taxon>Sesamum</taxon>
    </lineage>
</organism>
<proteinExistence type="predicted"/>
<feature type="compositionally biased region" description="Polar residues" evidence="1">
    <location>
        <begin position="68"/>
        <end position="82"/>
    </location>
</feature>
<evidence type="ECO:0000256" key="1">
    <source>
        <dbReference type="SAM" id="MobiDB-lite"/>
    </source>
</evidence>
<feature type="domain" description="DUF4283" evidence="2">
    <location>
        <begin position="142"/>
        <end position="220"/>
    </location>
</feature>
<gene>
    <name evidence="3" type="ORF">Sradi_6838800</name>
</gene>
<dbReference type="AlphaFoldDB" id="A0AAW2JN08"/>
<dbReference type="PANTHER" id="PTHR31286:SF99">
    <property type="entry name" value="DUF4283 DOMAIN-CONTAINING PROTEIN"/>
    <property type="match status" value="1"/>
</dbReference>
<dbReference type="PANTHER" id="PTHR31286">
    <property type="entry name" value="GLYCINE-RICH CELL WALL STRUCTURAL PROTEIN 1.8-LIKE"/>
    <property type="match status" value="1"/>
</dbReference>
<sequence>MEKLESLKQQWDRRFPDPSESIAKRRFLPRFPPRVNFLPRRSITPPRDDPQPEEREEPQIPSTGPEAQRNSNSGNVTDSNVGQSFSQDVFVGNVKINMNSSDTIADAFLNSTRKTLRFIQPAMQKDEILIRPTPAMVEMGSKKWQATAVGYFLGKKPYFPHLEAFAKSNWKGLQRVSATANGFYFFQFQTIAYMEEIIEEGPWLFQGQPVVLQAWEQGMSLRRQKHNQIPVWIRLRHLPLEYWTVDGLSAVASGVGTPFTLIRLLNYALEKRVKKSSVPVSVFVQKAKPADIVPPRDPELASDLPTEPDSSRGQVQSTDGSPLEQIRPTTSTKGKEIVVYNPFEILGDECSDLLLEAHVDTSRSGPIISSPKSNPP</sequence>
<comment type="caution">
    <text evidence="3">The sequence shown here is derived from an EMBL/GenBank/DDBJ whole genome shotgun (WGS) entry which is preliminary data.</text>
</comment>
<dbReference type="InterPro" id="IPR040256">
    <property type="entry name" value="At4g02000-like"/>
</dbReference>
<reference evidence="3" key="1">
    <citation type="submission" date="2020-06" db="EMBL/GenBank/DDBJ databases">
        <authorList>
            <person name="Li T."/>
            <person name="Hu X."/>
            <person name="Zhang T."/>
            <person name="Song X."/>
            <person name="Zhang H."/>
            <person name="Dai N."/>
            <person name="Sheng W."/>
            <person name="Hou X."/>
            <person name="Wei L."/>
        </authorList>
    </citation>
    <scope>NUCLEOTIDE SEQUENCE</scope>
    <source>
        <strain evidence="3">G02</strain>
        <tissue evidence="3">Leaf</tissue>
    </source>
</reference>
<reference evidence="3" key="2">
    <citation type="journal article" date="2024" name="Plant">
        <title>Genomic evolution and insights into agronomic trait innovations of Sesamum species.</title>
        <authorList>
            <person name="Miao H."/>
            <person name="Wang L."/>
            <person name="Qu L."/>
            <person name="Liu H."/>
            <person name="Sun Y."/>
            <person name="Le M."/>
            <person name="Wang Q."/>
            <person name="Wei S."/>
            <person name="Zheng Y."/>
            <person name="Lin W."/>
            <person name="Duan Y."/>
            <person name="Cao H."/>
            <person name="Xiong S."/>
            <person name="Wang X."/>
            <person name="Wei L."/>
            <person name="Li C."/>
            <person name="Ma Q."/>
            <person name="Ju M."/>
            <person name="Zhao R."/>
            <person name="Li G."/>
            <person name="Mu C."/>
            <person name="Tian Q."/>
            <person name="Mei H."/>
            <person name="Zhang T."/>
            <person name="Gao T."/>
            <person name="Zhang H."/>
        </authorList>
    </citation>
    <scope>NUCLEOTIDE SEQUENCE</scope>
    <source>
        <strain evidence="3">G02</strain>
    </source>
</reference>
<dbReference type="InterPro" id="IPR025558">
    <property type="entry name" value="DUF4283"/>
</dbReference>
<feature type="region of interest" description="Disordered" evidence="1">
    <location>
        <begin position="1"/>
        <end position="82"/>
    </location>
</feature>
<feature type="region of interest" description="Disordered" evidence="1">
    <location>
        <begin position="293"/>
        <end position="331"/>
    </location>
</feature>
<feature type="compositionally biased region" description="Polar residues" evidence="1">
    <location>
        <begin position="311"/>
        <end position="320"/>
    </location>
</feature>
<evidence type="ECO:0000313" key="3">
    <source>
        <dbReference type="EMBL" id="KAL0295383.1"/>
    </source>
</evidence>
<feature type="compositionally biased region" description="Basic and acidic residues" evidence="1">
    <location>
        <begin position="1"/>
        <end position="17"/>
    </location>
</feature>
<protein>
    <recommendedName>
        <fullName evidence="2">DUF4283 domain-containing protein</fullName>
    </recommendedName>
</protein>
<accession>A0AAW2JN08</accession>
<dbReference type="EMBL" id="JACGWJ010000048">
    <property type="protein sequence ID" value="KAL0295383.1"/>
    <property type="molecule type" value="Genomic_DNA"/>
</dbReference>
<name>A0AAW2JN08_SESRA</name>
<evidence type="ECO:0000259" key="2">
    <source>
        <dbReference type="Pfam" id="PF14111"/>
    </source>
</evidence>